<feature type="transmembrane region" description="Helical" evidence="1">
    <location>
        <begin position="253"/>
        <end position="271"/>
    </location>
</feature>
<feature type="transmembrane region" description="Helical" evidence="1">
    <location>
        <begin position="277"/>
        <end position="296"/>
    </location>
</feature>
<feature type="domain" description="Phosphatidic acid phosphatase type 2/haloperoxidase" evidence="2">
    <location>
        <begin position="180"/>
        <end position="292"/>
    </location>
</feature>
<evidence type="ECO:0000313" key="4">
    <source>
        <dbReference type="Proteomes" id="UP000242763"/>
    </source>
</evidence>
<gene>
    <name evidence="3" type="ORF">SAMN03080618_02108</name>
</gene>
<dbReference type="InterPro" id="IPR026841">
    <property type="entry name" value="Aur1/Ipt1"/>
</dbReference>
<name>A0A1I3NQG3_9HYPH</name>
<dbReference type="InterPro" id="IPR036938">
    <property type="entry name" value="PAP2/HPO_sf"/>
</dbReference>
<organism evidence="3 4">
    <name type="scientific">Aquamicrobium aerolatum DSM 21857</name>
    <dbReference type="NCBI Taxonomy" id="1121003"/>
    <lineage>
        <taxon>Bacteria</taxon>
        <taxon>Pseudomonadati</taxon>
        <taxon>Pseudomonadota</taxon>
        <taxon>Alphaproteobacteria</taxon>
        <taxon>Hyphomicrobiales</taxon>
        <taxon>Phyllobacteriaceae</taxon>
        <taxon>Aerobium</taxon>
    </lineage>
</organism>
<dbReference type="EMBL" id="FORF01000011">
    <property type="protein sequence ID" value="SFJ11422.1"/>
    <property type="molecule type" value="Genomic_DNA"/>
</dbReference>
<dbReference type="Proteomes" id="UP000242763">
    <property type="component" value="Unassembled WGS sequence"/>
</dbReference>
<keyword evidence="4" id="KW-1185">Reference proteome</keyword>
<reference evidence="4" key="1">
    <citation type="submission" date="2016-10" db="EMBL/GenBank/DDBJ databases">
        <authorList>
            <person name="Varghese N."/>
            <person name="Submissions S."/>
        </authorList>
    </citation>
    <scope>NUCLEOTIDE SEQUENCE [LARGE SCALE GENOMIC DNA]</scope>
    <source>
        <strain evidence="4">DSM 21857</strain>
    </source>
</reference>
<dbReference type="AlphaFoldDB" id="A0A1I3NQG3"/>
<keyword evidence="1" id="KW-0812">Transmembrane</keyword>
<keyword evidence="1" id="KW-1133">Transmembrane helix</keyword>
<dbReference type="InterPro" id="IPR000326">
    <property type="entry name" value="PAP2/HPO"/>
</dbReference>
<dbReference type="STRING" id="1121003.SAMN03080618_02108"/>
<feature type="transmembrane region" description="Helical" evidence="1">
    <location>
        <begin position="37"/>
        <end position="56"/>
    </location>
</feature>
<dbReference type="SUPFAM" id="SSF48317">
    <property type="entry name" value="Acid phosphatase/Vanadium-dependent haloperoxidase"/>
    <property type="match status" value="1"/>
</dbReference>
<dbReference type="Gene3D" id="1.20.144.10">
    <property type="entry name" value="Phosphatidic acid phosphatase type 2/haloperoxidase"/>
    <property type="match status" value="1"/>
</dbReference>
<proteinExistence type="predicted"/>
<evidence type="ECO:0000256" key="1">
    <source>
        <dbReference type="SAM" id="Phobius"/>
    </source>
</evidence>
<feature type="transmembrane region" description="Helical" evidence="1">
    <location>
        <begin position="225"/>
        <end position="246"/>
    </location>
</feature>
<feature type="transmembrane region" description="Helical" evidence="1">
    <location>
        <begin position="12"/>
        <end position="31"/>
    </location>
</feature>
<dbReference type="Pfam" id="PF14378">
    <property type="entry name" value="PAP2_3"/>
    <property type="match status" value="1"/>
</dbReference>
<feature type="transmembrane region" description="Helical" evidence="1">
    <location>
        <begin position="132"/>
        <end position="150"/>
    </location>
</feature>
<dbReference type="SMART" id="SM00014">
    <property type="entry name" value="acidPPc"/>
    <property type="match status" value="1"/>
</dbReference>
<evidence type="ECO:0000313" key="3">
    <source>
        <dbReference type="EMBL" id="SFJ11422.1"/>
    </source>
</evidence>
<keyword evidence="1" id="KW-0472">Membrane</keyword>
<accession>A0A1I3NQG3</accession>
<feature type="transmembrane region" description="Helical" evidence="1">
    <location>
        <begin position="157"/>
        <end position="177"/>
    </location>
</feature>
<feature type="transmembrane region" description="Helical" evidence="1">
    <location>
        <begin position="63"/>
        <end position="88"/>
    </location>
</feature>
<evidence type="ECO:0000259" key="2">
    <source>
        <dbReference type="SMART" id="SM00014"/>
    </source>
</evidence>
<sequence length="316" mass="34548">MQIVDQKIAARTLLWTVCGAYVSMFVILAVSDLEIDLGSVGMLAQILAVVLLILGYATWRRMVILPAAFGCLAAVFASSLPVLLWTYAAINLNLPLADSQLMRMDAALGFNWYSFIGYVDASPTLAWLLAEAYSSFHLQLLFLPILLVMFGREQRAYAMIFAYYVLCAISSVISIWYPALGTYVMYGVEAETLSNINAKFGYFFLEQFHAVREAGPFVLRLDESAGILTFPSVHAGVAALCAWAAWDVKWLRIPFGLLNVAMAVSAVSHANHYFVDVIAGVAIAALCASVATFVFYRRADTFVSAQQATLPSPAST</sequence>
<protein>
    <submittedName>
        <fullName evidence="3">PAP2 superfamily protein</fullName>
    </submittedName>
</protein>
<dbReference type="GO" id="GO:0016020">
    <property type="term" value="C:membrane"/>
    <property type="evidence" value="ECO:0007669"/>
    <property type="project" value="UniProtKB-SubCell"/>
</dbReference>